<sequence length="479" mass="52848">MATQDWSKKTSDVPEGVRRQWRADRALRPAMRSPGRPEPSRTVQREFWRVIATGITTAEAALQVGVSVPVGARWFRHAGGMPPICLSEPTGRYLTFEEREEIAILRAQGAGVREIARAVRRDSSTISRELRRNAATRGGKQDYRATVAQWKAQQAAKRPKTAKLVNNPQLRQYVQDRLAGQVRGPGGTAVSGPGTPVWKGLNKPHRADRRWSLAWSPEQISARLKIDFPEDESMRISHEAIYQALFIEGRGALKRELVACLRTGRALRTPRARSQNTAQGHVGADVVLSERPAEAADRAVPGHWEGDLIIGTGRSAIGTLVERSSRSTILVHLPRQKGWGEKPPTKNGPSLGGYGAVAMNKALAASMATLPEQLRKTLTWDRGKELSGHAQFALDTGTKVYFADPHSPWQRPTNENTNGLLRQYFPKGTDLSRWSAQELEAVAHALNNRPRKVLGWRTPSEVFAEQLSSLHQAGVATTG</sequence>
<dbReference type="Proteomes" id="UP000053405">
    <property type="component" value="Unassembled WGS sequence"/>
</dbReference>
<dbReference type="InterPro" id="IPR001584">
    <property type="entry name" value="Integrase_cat-core"/>
</dbReference>
<feature type="region of interest" description="Disordered" evidence="2">
    <location>
        <begin position="182"/>
        <end position="203"/>
    </location>
</feature>
<dbReference type="GO" id="GO:0003676">
    <property type="term" value="F:nucleic acid binding"/>
    <property type="evidence" value="ECO:0007669"/>
    <property type="project" value="InterPro"/>
</dbReference>
<dbReference type="EMBL" id="BANT01000017">
    <property type="protein sequence ID" value="GAC57206.1"/>
    <property type="molecule type" value="Genomic_DNA"/>
</dbReference>
<dbReference type="InterPro" id="IPR025246">
    <property type="entry name" value="IS30-like_HTH"/>
</dbReference>
<feature type="compositionally biased region" description="Basic and acidic residues" evidence="2">
    <location>
        <begin position="1"/>
        <end position="27"/>
    </location>
</feature>
<dbReference type="GO" id="GO:0004803">
    <property type="term" value="F:transposase activity"/>
    <property type="evidence" value="ECO:0007669"/>
    <property type="project" value="TreeGrafter"/>
</dbReference>
<protein>
    <submittedName>
        <fullName evidence="4">Putative transposase</fullName>
    </submittedName>
</protein>
<keyword evidence="1" id="KW-0233">DNA recombination</keyword>
<comment type="caution">
    <text evidence="4">The sequence shown here is derived from an EMBL/GenBank/DDBJ whole genome shotgun (WGS) entry which is preliminary data.</text>
</comment>
<dbReference type="Gene3D" id="1.10.10.60">
    <property type="entry name" value="Homeodomain-like"/>
    <property type="match status" value="1"/>
</dbReference>
<dbReference type="Gene3D" id="3.30.420.10">
    <property type="entry name" value="Ribonuclease H-like superfamily/Ribonuclease H"/>
    <property type="match status" value="1"/>
</dbReference>
<dbReference type="SUPFAM" id="SSF53098">
    <property type="entry name" value="Ribonuclease H-like"/>
    <property type="match status" value="1"/>
</dbReference>
<dbReference type="InterPro" id="IPR012337">
    <property type="entry name" value="RNaseH-like_sf"/>
</dbReference>
<dbReference type="InterPro" id="IPR036397">
    <property type="entry name" value="RNaseH_sf"/>
</dbReference>
<feature type="region of interest" description="Disordered" evidence="2">
    <location>
        <begin position="1"/>
        <end position="41"/>
    </location>
</feature>
<dbReference type="GO" id="GO:0015074">
    <property type="term" value="P:DNA integration"/>
    <property type="evidence" value="ECO:0007669"/>
    <property type="project" value="InterPro"/>
</dbReference>
<dbReference type="GO" id="GO:0032196">
    <property type="term" value="P:transposition"/>
    <property type="evidence" value="ECO:0007669"/>
    <property type="project" value="TreeGrafter"/>
</dbReference>
<name>L7L8W7_9ACTN</name>
<dbReference type="AlphaFoldDB" id="L7L8W7"/>
<dbReference type="NCBIfam" id="NF033563">
    <property type="entry name" value="transpos_IS30"/>
    <property type="match status" value="2"/>
</dbReference>
<feature type="domain" description="Integrase catalytic" evidence="3">
    <location>
        <begin position="288"/>
        <end position="467"/>
    </location>
</feature>
<accession>L7L8W7</accession>
<dbReference type="PANTHER" id="PTHR10948:SF23">
    <property type="entry name" value="TRANSPOSASE INSI FOR INSERTION SEQUENCE ELEMENT IS30A-RELATED"/>
    <property type="match status" value="1"/>
</dbReference>
<evidence type="ECO:0000313" key="5">
    <source>
        <dbReference type="Proteomes" id="UP000053405"/>
    </source>
</evidence>
<evidence type="ECO:0000256" key="2">
    <source>
        <dbReference type="SAM" id="MobiDB-lite"/>
    </source>
</evidence>
<dbReference type="InterPro" id="IPR051917">
    <property type="entry name" value="Transposase-Integrase"/>
</dbReference>
<evidence type="ECO:0000256" key="1">
    <source>
        <dbReference type="ARBA" id="ARBA00023172"/>
    </source>
</evidence>
<organism evidence="4 5">
    <name type="scientific">Gordonia hirsuta DSM 44140 = NBRC 16056</name>
    <dbReference type="NCBI Taxonomy" id="1121927"/>
    <lineage>
        <taxon>Bacteria</taxon>
        <taxon>Bacillati</taxon>
        <taxon>Actinomycetota</taxon>
        <taxon>Actinomycetes</taxon>
        <taxon>Mycobacteriales</taxon>
        <taxon>Gordoniaceae</taxon>
        <taxon>Gordonia</taxon>
    </lineage>
</organism>
<dbReference type="InterPro" id="IPR053392">
    <property type="entry name" value="Transposase_IS30-like"/>
</dbReference>
<evidence type="ECO:0000259" key="3">
    <source>
        <dbReference type="PROSITE" id="PS50994"/>
    </source>
</evidence>
<dbReference type="PANTHER" id="PTHR10948">
    <property type="entry name" value="TRANSPOSASE"/>
    <property type="match status" value="1"/>
</dbReference>
<dbReference type="PROSITE" id="PS50994">
    <property type="entry name" value="INTEGRASE"/>
    <property type="match status" value="1"/>
</dbReference>
<dbReference type="GO" id="GO:0005829">
    <property type="term" value="C:cytosol"/>
    <property type="evidence" value="ECO:0007669"/>
    <property type="project" value="TreeGrafter"/>
</dbReference>
<reference evidence="4 5" key="1">
    <citation type="submission" date="2012-12" db="EMBL/GenBank/DDBJ databases">
        <title>Whole genome shotgun sequence of Gordonia hirsuta NBRC 16056.</title>
        <authorList>
            <person name="Isaki-Nakamura S."/>
            <person name="Hosoyama A."/>
            <person name="Tsuchikane K."/>
            <person name="Katsumata H."/>
            <person name="Baba S."/>
            <person name="Yamazaki S."/>
            <person name="Fujita N."/>
        </authorList>
    </citation>
    <scope>NUCLEOTIDE SEQUENCE [LARGE SCALE GENOMIC DNA]</scope>
    <source>
        <strain evidence="4 5">NBRC 16056</strain>
    </source>
</reference>
<dbReference type="eggNOG" id="COG2826">
    <property type="taxonomic scope" value="Bacteria"/>
</dbReference>
<dbReference type="GO" id="GO:0006310">
    <property type="term" value="P:DNA recombination"/>
    <property type="evidence" value="ECO:0007669"/>
    <property type="project" value="UniProtKB-KW"/>
</dbReference>
<evidence type="ECO:0000313" key="4">
    <source>
        <dbReference type="EMBL" id="GAC57206.1"/>
    </source>
</evidence>
<dbReference type="Pfam" id="PF13936">
    <property type="entry name" value="HTH_38"/>
    <property type="match status" value="1"/>
</dbReference>
<gene>
    <name evidence="4" type="ORF">GOHSU_17_00090</name>
</gene>
<keyword evidence="5" id="KW-1185">Reference proteome</keyword>
<proteinExistence type="predicted"/>
<dbReference type="STRING" id="1121927.GOHSU_17_00090"/>